<dbReference type="Gene3D" id="3.40.50.2300">
    <property type="match status" value="2"/>
</dbReference>
<dbReference type="EMBL" id="WIND01000007">
    <property type="protein sequence ID" value="MSU90058.1"/>
    <property type="molecule type" value="Genomic_DNA"/>
</dbReference>
<evidence type="ECO:0000259" key="4">
    <source>
        <dbReference type="PROSITE" id="PS50932"/>
    </source>
</evidence>
<dbReference type="PANTHER" id="PTHR30146">
    <property type="entry name" value="LACI-RELATED TRANSCRIPTIONAL REPRESSOR"/>
    <property type="match status" value="1"/>
</dbReference>
<dbReference type="Pfam" id="PF00356">
    <property type="entry name" value="LacI"/>
    <property type="match status" value="1"/>
</dbReference>
<dbReference type="CDD" id="cd06267">
    <property type="entry name" value="PBP1_LacI_sugar_binding-like"/>
    <property type="match status" value="1"/>
</dbReference>
<dbReference type="InterPro" id="IPR046335">
    <property type="entry name" value="LacI/GalR-like_sensor"/>
</dbReference>
<dbReference type="AlphaFoldDB" id="A0A6L5Z0P5"/>
<evidence type="ECO:0000256" key="1">
    <source>
        <dbReference type="ARBA" id="ARBA00023015"/>
    </source>
</evidence>
<comment type="caution">
    <text evidence="5">The sequence shown here is derived from an EMBL/GenBank/DDBJ whole genome shotgun (WGS) entry which is preliminary data.</text>
</comment>
<gene>
    <name evidence="5" type="ORF">GE300_10600</name>
</gene>
<dbReference type="PANTHER" id="PTHR30146:SF109">
    <property type="entry name" value="HTH-TYPE TRANSCRIPTIONAL REGULATOR GALS"/>
    <property type="match status" value="1"/>
</dbReference>
<dbReference type="SUPFAM" id="SSF47413">
    <property type="entry name" value="lambda repressor-like DNA-binding domains"/>
    <property type="match status" value="1"/>
</dbReference>
<proteinExistence type="predicted"/>
<dbReference type="InterPro" id="IPR028082">
    <property type="entry name" value="Peripla_BP_I"/>
</dbReference>
<dbReference type="CDD" id="cd01392">
    <property type="entry name" value="HTH_LacI"/>
    <property type="match status" value="1"/>
</dbReference>
<dbReference type="Gene3D" id="1.10.260.40">
    <property type="entry name" value="lambda repressor-like DNA-binding domains"/>
    <property type="match status" value="1"/>
</dbReference>
<dbReference type="Pfam" id="PF13377">
    <property type="entry name" value="Peripla_BP_3"/>
    <property type="match status" value="1"/>
</dbReference>
<dbReference type="Proteomes" id="UP000474957">
    <property type="component" value="Unassembled WGS sequence"/>
</dbReference>
<dbReference type="InterPro" id="IPR010982">
    <property type="entry name" value="Lambda_DNA-bd_dom_sf"/>
</dbReference>
<keyword evidence="3" id="KW-0804">Transcription</keyword>
<dbReference type="RefSeq" id="WP_154446552.1">
    <property type="nucleotide sequence ID" value="NZ_WIND01000007.1"/>
</dbReference>
<evidence type="ECO:0000313" key="5">
    <source>
        <dbReference type="EMBL" id="MSU90058.1"/>
    </source>
</evidence>
<accession>A0A6L5Z0P5</accession>
<name>A0A6L5Z0P5_9RHOB</name>
<keyword evidence="6" id="KW-1185">Reference proteome</keyword>
<keyword evidence="1" id="KW-0805">Transcription regulation</keyword>
<feature type="domain" description="HTH lacI-type" evidence="4">
    <location>
        <begin position="2"/>
        <end position="56"/>
    </location>
</feature>
<protein>
    <submittedName>
        <fullName evidence="5">Substrate-binding domain-containing protein</fullName>
    </submittedName>
</protein>
<evidence type="ECO:0000256" key="2">
    <source>
        <dbReference type="ARBA" id="ARBA00023125"/>
    </source>
</evidence>
<dbReference type="GO" id="GO:0003700">
    <property type="term" value="F:DNA-binding transcription factor activity"/>
    <property type="evidence" value="ECO:0007669"/>
    <property type="project" value="TreeGrafter"/>
</dbReference>
<dbReference type="SMART" id="SM00354">
    <property type="entry name" value="HTH_LACI"/>
    <property type="match status" value="1"/>
</dbReference>
<organism evidence="5 6">
    <name type="scientific">Halovulum marinum</name>
    <dbReference type="NCBI Taxonomy" id="2662447"/>
    <lineage>
        <taxon>Bacteria</taxon>
        <taxon>Pseudomonadati</taxon>
        <taxon>Pseudomonadota</taxon>
        <taxon>Alphaproteobacteria</taxon>
        <taxon>Rhodobacterales</taxon>
        <taxon>Paracoccaceae</taxon>
        <taxon>Halovulum</taxon>
    </lineage>
</organism>
<keyword evidence="2" id="KW-0238">DNA-binding</keyword>
<dbReference type="GO" id="GO:0000976">
    <property type="term" value="F:transcription cis-regulatory region binding"/>
    <property type="evidence" value="ECO:0007669"/>
    <property type="project" value="TreeGrafter"/>
</dbReference>
<dbReference type="PROSITE" id="PS50932">
    <property type="entry name" value="HTH_LACI_2"/>
    <property type="match status" value="1"/>
</dbReference>
<sequence>MSSIKSIARDLGVSTATVSNALSGKGRVSDELARRIREHAGKVGYHPSPAARALKTGRSGILGLVMPNLTNPLFPRLAHNIEAAADSRGFGVLIADSRSDAAGQAAAIERLVRRGVDGIVIVPHRGTRVTETDVPLAVINAASDPANTVSADHRQGGRLAAGLLMDMGHRRFLLAGEDPRSEVQQDRIAGAAECLARRGGTGHRVCWTSEAAPDLLAALAGGVTAIVTSTDLLALKLLSEAQTLDIAVPGRLSVIGFDNLPFGEHLRPSLSTIAPDVPEIAHRALSYLDARLSGAAEIPPPSVVPMIAIQRDSTGLPQERPVTDPARSVS</sequence>
<evidence type="ECO:0000313" key="6">
    <source>
        <dbReference type="Proteomes" id="UP000474957"/>
    </source>
</evidence>
<dbReference type="SUPFAM" id="SSF53822">
    <property type="entry name" value="Periplasmic binding protein-like I"/>
    <property type="match status" value="1"/>
</dbReference>
<dbReference type="InterPro" id="IPR000843">
    <property type="entry name" value="HTH_LacI"/>
</dbReference>
<reference evidence="5 6" key="1">
    <citation type="submission" date="2019-10" db="EMBL/GenBank/DDBJ databases">
        <title>Cognatihalovulum marinum gen. nov. sp. nov., a new member of the family Rhodobacteraceae isolated from deep seawater of the Northwest Indian Ocean.</title>
        <authorList>
            <person name="Ruan C."/>
            <person name="Wang J."/>
            <person name="Zheng X."/>
            <person name="Song L."/>
            <person name="Zhu Y."/>
            <person name="Huang Y."/>
            <person name="Lu Z."/>
            <person name="Du W."/>
            <person name="Huang L."/>
            <person name="Dai X."/>
        </authorList>
    </citation>
    <scope>NUCLEOTIDE SEQUENCE [LARGE SCALE GENOMIC DNA]</scope>
    <source>
        <strain evidence="5 6">2CG4</strain>
    </source>
</reference>
<evidence type="ECO:0000256" key="3">
    <source>
        <dbReference type="ARBA" id="ARBA00023163"/>
    </source>
</evidence>